<dbReference type="eggNOG" id="COG0622">
    <property type="taxonomic scope" value="Bacteria"/>
</dbReference>
<dbReference type="GO" id="GO:0046872">
    <property type="term" value="F:metal ion binding"/>
    <property type="evidence" value="ECO:0007669"/>
    <property type="project" value="UniProtKB-KW"/>
</dbReference>
<dbReference type="InterPro" id="IPR041802">
    <property type="entry name" value="MPP_YfcE"/>
</dbReference>
<keyword evidence="2" id="KW-0479">Metal-binding</keyword>
<dbReference type="InterPro" id="IPR000979">
    <property type="entry name" value="Phosphodiesterase_MJ0936/Vps29"/>
</dbReference>
<comment type="similarity">
    <text evidence="1 2">Belongs to the metallophosphoesterase superfamily. YfcE family.</text>
</comment>
<dbReference type="EMBL" id="ACZL01000003">
    <property type="protein sequence ID" value="EHI56673.1"/>
    <property type="molecule type" value="Genomic_DNA"/>
</dbReference>
<dbReference type="GO" id="GO:0016787">
    <property type="term" value="F:hydrolase activity"/>
    <property type="evidence" value="ECO:0007669"/>
    <property type="project" value="UniProtKB-UniRule"/>
</dbReference>
<proteinExistence type="inferred from homology"/>
<dbReference type="EC" id="3.1.4.-" evidence="2"/>
<name>G5GEY2_9FIRM</name>
<dbReference type="CDD" id="cd00841">
    <property type="entry name" value="MPP_YfcE"/>
    <property type="match status" value="1"/>
</dbReference>
<dbReference type="HOGENOM" id="CLU_063749_1_1_9"/>
<evidence type="ECO:0000256" key="2">
    <source>
        <dbReference type="RuleBase" id="RU362039"/>
    </source>
</evidence>
<dbReference type="PATRIC" id="fig|679200.3.peg.130"/>
<dbReference type="InterPro" id="IPR024654">
    <property type="entry name" value="Calcineurin-like_PHP_lpxH"/>
</dbReference>
<evidence type="ECO:0000256" key="1">
    <source>
        <dbReference type="ARBA" id="ARBA00008950"/>
    </source>
</evidence>
<dbReference type="Proteomes" id="UP000003011">
    <property type="component" value="Unassembled WGS sequence"/>
</dbReference>
<dbReference type="SUPFAM" id="SSF56300">
    <property type="entry name" value="Metallo-dependent phosphatases"/>
    <property type="match status" value="1"/>
</dbReference>
<comment type="cofactor">
    <cofactor evidence="2">
        <name>a divalent metal cation</name>
        <dbReference type="ChEBI" id="CHEBI:60240"/>
    </cofactor>
</comment>
<dbReference type="STRING" id="679200.HMPREF9333_00120"/>
<keyword evidence="5" id="KW-1185">Reference proteome</keyword>
<dbReference type="NCBIfam" id="NF006988">
    <property type="entry name" value="PRK09453.1"/>
    <property type="match status" value="1"/>
</dbReference>
<dbReference type="NCBIfam" id="TIGR00040">
    <property type="entry name" value="yfcE"/>
    <property type="match status" value="1"/>
</dbReference>
<organism evidence="4 5">
    <name type="scientific">Johnsonella ignava ATCC 51276</name>
    <dbReference type="NCBI Taxonomy" id="679200"/>
    <lineage>
        <taxon>Bacteria</taxon>
        <taxon>Bacillati</taxon>
        <taxon>Bacillota</taxon>
        <taxon>Clostridia</taxon>
        <taxon>Lachnospirales</taxon>
        <taxon>Lachnospiraceae</taxon>
        <taxon>Johnsonella</taxon>
    </lineage>
</organism>
<evidence type="ECO:0000259" key="3">
    <source>
        <dbReference type="Pfam" id="PF12850"/>
    </source>
</evidence>
<evidence type="ECO:0000313" key="5">
    <source>
        <dbReference type="Proteomes" id="UP000003011"/>
    </source>
</evidence>
<dbReference type="InterPro" id="IPR029052">
    <property type="entry name" value="Metallo-depent_PP-like"/>
</dbReference>
<reference evidence="4 5" key="1">
    <citation type="submission" date="2011-08" db="EMBL/GenBank/DDBJ databases">
        <title>The Genome Sequence of Johnsonella ignava ATCC 51276.</title>
        <authorList>
            <consortium name="The Broad Institute Genome Sequencing Platform"/>
            <person name="Earl A."/>
            <person name="Ward D."/>
            <person name="Feldgarden M."/>
            <person name="Gevers D."/>
            <person name="Izard J."/>
            <person name="Blanton J.M."/>
            <person name="Baranova O.V."/>
            <person name="Dewhirst F.E."/>
            <person name="Young S.K."/>
            <person name="Zeng Q."/>
            <person name="Gargeya S."/>
            <person name="Fitzgerald M."/>
            <person name="Haas B."/>
            <person name="Abouelleil A."/>
            <person name="Alvarado L."/>
            <person name="Arachchi H.M."/>
            <person name="Berlin A."/>
            <person name="Brown A."/>
            <person name="Chapman S.B."/>
            <person name="Chen Z."/>
            <person name="Dunbar C."/>
            <person name="Freedman E."/>
            <person name="Gearin G."/>
            <person name="Gellesch M."/>
            <person name="Goldberg J."/>
            <person name="Griggs A."/>
            <person name="Gujja S."/>
            <person name="Heiman D."/>
            <person name="Howarth C."/>
            <person name="Larson L."/>
            <person name="Lui A."/>
            <person name="MacDonald P.J.P."/>
            <person name="Montmayeur A."/>
            <person name="Murphy C."/>
            <person name="Neiman D."/>
            <person name="Pearson M."/>
            <person name="Priest M."/>
            <person name="Roberts A."/>
            <person name="Saif S."/>
            <person name="Shea T."/>
            <person name="Shenoy N."/>
            <person name="Sisk P."/>
            <person name="Stolte C."/>
            <person name="Sykes S."/>
            <person name="Wortman J."/>
            <person name="Nusbaum C."/>
            <person name="Birren B."/>
        </authorList>
    </citation>
    <scope>NUCLEOTIDE SEQUENCE [LARGE SCALE GENOMIC DNA]</scope>
    <source>
        <strain evidence="4 5">ATCC 51276</strain>
    </source>
</reference>
<accession>G5GEY2</accession>
<dbReference type="Gene3D" id="3.60.21.10">
    <property type="match status" value="1"/>
</dbReference>
<dbReference type="AlphaFoldDB" id="G5GEY2"/>
<dbReference type="OrthoDB" id="9800565at2"/>
<feature type="domain" description="Calcineurin-like phosphoesterase" evidence="3">
    <location>
        <begin position="1"/>
        <end position="161"/>
    </location>
</feature>
<dbReference type="RefSeq" id="WP_005539055.1">
    <property type="nucleotide sequence ID" value="NZ_JH378829.1"/>
</dbReference>
<evidence type="ECO:0000313" key="4">
    <source>
        <dbReference type="EMBL" id="EHI56673.1"/>
    </source>
</evidence>
<comment type="caution">
    <text evidence="4">The sequence shown here is derived from an EMBL/GenBank/DDBJ whole genome shotgun (WGS) entry which is preliminary data.</text>
</comment>
<protein>
    <recommendedName>
        <fullName evidence="2">Phosphoesterase</fullName>
        <ecNumber evidence="2">3.1.4.-</ecNumber>
    </recommendedName>
</protein>
<dbReference type="Pfam" id="PF12850">
    <property type="entry name" value="Metallophos_2"/>
    <property type="match status" value="1"/>
</dbReference>
<sequence>MKYIIASDIHGSAYYAKMLARKFENSGADKLILLGDLLYHGPRNDLPRDYAPKEVIEILNGYKDSIYAVRGNCDAEVDQMVLDFPIMSDYSVYILNGITFFASHGHIYSPQNLPCMKKGEAFISGHIHLPVAECKDGIYILNPGSTSIPKGGNPPSYSVLDGSRFTIYPLTDEDAPCSFIKEIELG</sequence>
<gene>
    <name evidence="4" type="ORF">HMPREF9333_00120</name>
</gene>